<organism evidence="9 10">
    <name type="scientific">Bilifractor porci</name>
    <dbReference type="NCBI Taxonomy" id="2606636"/>
    <lineage>
        <taxon>Bacteria</taxon>
        <taxon>Bacillati</taxon>
        <taxon>Bacillota</taxon>
        <taxon>Clostridia</taxon>
        <taxon>Lachnospirales</taxon>
        <taxon>Lachnospiraceae</taxon>
        <taxon>Bilifractor</taxon>
    </lineage>
</organism>
<dbReference type="PROSITE" id="PS51379">
    <property type="entry name" value="4FE4S_FER_2"/>
    <property type="match status" value="1"/>
</dbReference>
<dbReference type="PANTHER" id="PTHR43034">
    <property type="entry name" value="ION-TRANSLOCATING OXIDOREDUCTASE COMPLEX SUBUNIT C"/>
    <property type="match status" value="1"/>
</dbReference>
<keyword evidence="2" id="KW-0004">4Fe-4S</keyword>
<accession>A0A7X2TQ46</accession>
<evidence type="ECO:0000256" key="2">
    <source>
        <dbReference type="ARBA" id="ARBA00022485"/>
    </source>
</evidence>
<dbReference type="EMBL" id="VUMV01000007">
    <property type="protein sequence ID" value="MST82643.1"/>
    <property type="molecule type" value="Genomic_DNA"/>
</dbReference>
<keyword evidence="7" id="KW-0411">Iron-sulfur</keyword>
<gene>
    <name evidence="9" type="ORF">FYJ60_09970</name>
</gene>
<feature type="domain" description="4Fe-4S ferredoxin-type" evidence="8">
    <location>
        <begin position="290"/>
        <end position="320"/>
    </location>
</feature>
<dbReference type="InterPro" id="IPR017054">
    <property type="entry name" value="PduS"/>
</dbReference>
<dbReference type="Pfam" id="PF13534">
    <property type="entry name" value="Fer4_17"/>
    <property type="match status" value="1"/>
</dbReference>
<sequence length="441" mass="48336">MEFEKLQEKLRVGGVVGAGGAGFPSYAKLNKNADTIILNCAECEPLLQPHRRLITVHADQILAGLHLVAETVGAKQVYIGVKKTYSKAIAAIQGEIGKYPEMKIHYLQEVYPMGDEVVLIYECTGRVVRPGGLPIEQGCIVYNVETMYNIYRAAVEDKPVTFKYLTVIGEVTNPITVPVSVGCTFESVVALAGDLTCKDPIYFVGGPMMGSIQPHDGRVTKETNAILVLPQDHPIVMKKRRQTSIDLKRAASICCQCESCTDMCPRHELGHPIDPARFMRSASNEDFQNLNPFLNTFFCSGCGVCEMYACPQDLAPRTLIQAYKNGLRGAGVKAPRVEAASVGEAREFRKVPEARLMARLGLSRYDLPAPLDDELQPETSVRVLLKQHIGAPAIPIVKVGDHVEYRQMIAKPADGLSVGMHASLPGIVTDVTDTFIRIQKQ</sequence>
<keyword evidence="1" id="KW-0813">Transport</keyword>
<reference evidence="9 10" key="1">
    <citation type="submission" date="2019-08" db="EMBL/GenBank/DDBJ databases">
        <title>In-depth cultivation of the pig gut microbiome towards novel bacterial diversity and tailored functional studies.</title>
        <authorList>
            <person name="Wylensek D."/>
            <person name="Hitch T.C.A."/>
            <person name="Clavel T."/>
        </authorList>
    </citation>
    <scope>NUCLEOTIDE SEQUENCE [LARGE SCALE GENOMIC DNA]</scope>
    <source>
        <strain evidence="9 10">Oil+RF-744-WCA-WT-13</strain>
    </source>
</reference>
<dbReference type="GO" id="GO:0016020">
    <property type="term" value="C:membrane"/>
    <property type="evidence" value="ECO:0007669"/>
    <property type="project" value="InterPro"/>
</dbReference>
<dbReference type="Pfam" id="PF01512">
    <property type="entry name" value="Complex1_51K"/>
    <property type="match status" value="1"/>
</dbReference>
<proteinExistence type="predicted"/>
<dbReference type="PANTHER" id="PTHR43034:SF2">
    <property type="entry name" value="ION-TRANSLOCATING OXIDOREDUCTASE COMPLEX SUBUNIT C"/>
    <property type="match status" value="1"/>
</dbReference>
<protein>
    <submittedName>
        <fullName evidence="9">NADH-quinone oxidoreductase subunit J</fullName>
    </submittedName>
</protein>
<dbReference type="InterPro" id="IPR026902">
    <property type="entry name" value="RnfC_N"/>
</dbReference>
<evidence type="ECO:0000256" key="1">
    <source>
        <dbReference type="ARBA" id="ARBA00022448"/>
    </source>
</evidence>
<keyword evidence="6" id="KW-0408">Iron</keyword>
<comment type="caution">
    <text evidence="9">The sequence shown here is derived from an EMBL/GenBank/DDBJ whole genome shotgun (WGS) entry which is preliminary data.</text>
</comment>
<keyword evidence="10" id="KW-1185">Reference proteome</keyword>
<dbReference type="PIRSF" id="PIRSF036408">
    <property type="entry name" value="PduS_prd"/>
    <property type="match status" value="1"/>
</dbReference>
<dbReference type="Pfam" id="PF13375">
    <property type="entry name" value="RnfC_N"/>
    <property type="match status" value="1"/>
</dbReference>
<dbReference type="InterPro" id="IPR010208">
    <property type="entry name" value="Ion_transpt_RnfC/RsxC"/>
</dbReference>
<dbReference type="AlphaFoldDB" id="A0A7X2TQ46"/>
<evidence type="ECO:0000256" key="6">
    <source>
        <dbReference type="ARBA" id="ARBA00023004"/>
    </source>
</evidence>
<dbReference type="SUPFAM" id="SSF142984">
    <property type="entry name" value="Nqo1 middle domain-like"/>
    <property type="match status" value="1"/>
</dbReference>
<dbReference type="InterPro" id="IPR017896">
    <property type="entry name" value="4Fe4S_Fe-S-bd"/>
</dbReference>
<evidence type="ECO:0000259" key="8">
    <source>
        <dbReference type="PROSITE" id="PS51379"/>
    </source>
</evidence>
<keyword evidence="3" id="KW-0479">Metal-binding</keyword>
<dbReference type="Proteomes" id="UP000466864">
    <property type="component" value="Unassembled WGS sequence"/>
</dbReference>
<evidence type="ECO:0000256" key="4">
    <source>
        <dbReference type="ARBA" id="ARBA00022737"/>
    </source>
</evidence>
<evidence type="ECO:0000256" key="3">
    <source>
        <dbReference type="ARBA" id="ARBA00022723"/>
    </source>
</evidence>
<dbReference type="GO" id="GO:0046872">
    <property type="term" value="F:metal ion binding"/>
    <property type="evidence" value="ECO:0007669"/>
    <property type="project" value="UniProtKB-KW"/>
</dbReference>
<dbReference type="InterPro" id="IPR011538">
    <property type="entry name" value="Nuo51_FMN-bd"/>
</dbReference>
<dbReference type="PROSITE" id="PS00198">
    <property type="entry name" value="4FE4S_FER_1"/>
    <property type="match status" value="1"/>
</dbReference>
<evidence type="ECO:0000313" key="9">
    <source>
        <dbReference type="EMBL" id="MST82643.1"/>
    </source>
</evidence>
<evidence type="ECO:0000256" key="5">
    <source>
        <dbReference type="ARBA" id="ARBA00022982"/>
    </source>
</evidence>
<name>A0A7X2TQ46_9FIRM</name>
<dbReference type="InterPro" id="IPR017900">
    <property type="entry name" value="4Fe4S_Fe_S_CS"/>
</dbReference>
<keyword evidence="5" id="KW-0249">Electron transport</keyword>
<dbReference type="RefSeq" id="WP_154458546.1">
    <property type="nucleotide sequence ID" value="NZ_VUMV01000007.1"/>
</dbReference>
<dbReference type="SUPFAM" id="SSF46548">
    <property type="entry name" value="alpha-helical ferredoxin"/>
    <property type="match status" value="1"/>
</dbReference>
<dbReference type="GO" id="GO:0051539">
    <property type="term" value="F:4 iron, 4 sulfur cluster binding"/>
    <property type="evidence" value="ECO:0007669"/>
    <property type="project" value="UniProtKB-KW"/>
</dbReference>
<evidence type="ECO:0000313" key="10">
    <source>
        <dbReference type="Proteomes" id="UP000466864"/>
    </source>
</evidence>
<dbReference type="Gene3D" id="3.40.50.11540">
    <property type="entry name" value="NADH-ubiquinone oxidoreductase 51kDa subunit"/>
    <property type="match status" value="1"/>
</dbReference>
<dbReference type="InterPro" id="IPR037225">
    <property type="entry name" value="Nuo51_FMN-bd_sf"/>
</dbReference>
<dbReference type="SUPFAM" id="SSF142019">
    <property type="entry name" value="Nqo1 FMN-binding domain-like"/>
    <property type="match status" value="1"/>
</dbReference>
<keyword evidence="4" id="KW-0677">Repeat</keyword>
<dbReference type="GO" id="GO:0009055">
    <property type="term" value="F:electron transfer activity"/>
    <property type="evidence" value="ECO:0007669"/>
    <property type="project" value="InterPro"/>
</dbReference>
<evidence type="ECO:0000256" key="7">
    <source>
        <dbReference type="ARBA" id="ARBA00023014"/>
    </source>
</evidence>